<name>A0A0E9UU92_ANGAN</name>
<reference evidence="1" key="2">
    <citation type="journal article" date="2015" name="Fish Shellfish Immunol.">
        <title>Early steps in the European eel (Anguilla anguilla)-Vibrio vulnificus interaction in the gills: Role of the RtxA13 toxin.</title>
        <authorList>
            <person name="Callol A."/>
            <person name="Pajuelo D."/>
            <person name="Ebbesson L."/>
            <person name="Teles M."/>
            <person name="MacKenzie S."/>
            <person name="Amaro C."/>
        </authorList>
    </citation>
    <scope>NUCLEOTIDE SEQUENCE</scope>
</reference>
<proteinExistence type="predicted"/>
<dbReference type="EMBL" id="GBXM01039133">
    <property type="protein sequence ID" value="JAH69444.1"/>
    <property type="molecule type" value="Transcribed_RNA"/>
</dbReference>
<dbReference type="AlphaFoldDB" id="A0A0E9UU92"/>
<organism evidence="1">
    <name type="scientific">Anguilla anguilla</name>
    <name type="common">European freshwater eel</name>
    <name type="synonym">Muraena anguilla</name>
    <dbReference type="NCBI Taxonomy" id="7936"/>
    <lineage>
        <taxon>Eukaryota</taxon>
        <taxon>Metazoa</taxon>
        <taxon>Chordata</taxon>
        <taxon>Craniata</taxon>
        <taxon>Vertebrata</taxon>
        <taxon>Euteleostomi</taxon>
        <taxon>Actinopterygii</taxon>
        <taxon>Neopterygii</taxon>
        <taxon>Teleostei</taxon>
        <taxon>Anguilliformes</taxon>
        <taxon>Anguillidae</taxon>
        <taxon>Anguilla</taxon>
    </lineage>
</organism>
<accession>A0A0E9UU92</accession>
<protein>
    <submittedName>
        <fullName evidence="1">Uncharacterized protein</fullName>
    </submittedName>
</protein>
<sequence length="27" mass="3114">MTQCQQLDLSVSLSHNIIVMGLLFKMY</sequence>
<reference evidence="1" key="1">
    <citation type="submission" date="2014-11" db="EMBL/GenBank/DDBJ databases">
        <authorList>
            <person name="Amaro Gonzalez C."/>
        </authorList>
    </citation>
    <scope>NUCLEOTIDE SEQUENCE</scope>
</reference>
<evidence type="ECO:0000313" key="1">
    <source>
        <dbReference type="EMBL" id="JAH69444.1"/>
    </source>
</evidence>